<dbReference type="Pfam" id="PF13377">
    <property type="entry name" value="Peripla_BP_3"/>
    <property type="match status" value="1"/>
</dbReference>
<dbReference type="InterPro" id="IPR028082">
    <property type="entry name" value="Peripla_BP_I"/>
</dbReference>
<dbReference type="Pfam" id="PF00356">
    <property type="entry name" value="LacI"/>
    <property type="match status" value="1"/>
</dbReference>
<feature type="domain" description="HTH lacI-type" evidence="4">
    <location>
        <begin position="5"/>
        <end position="59"/>
    </location>
</feature>
<protein>
    <submittedName>
        <fullName evidence="6">LacI family DNA-binding transcriptional regulator</fullName>
    </submittedName>
</protein>
<dbReference type="Proteomes" id="UP001231197">
    <property type="component" value="Unassembled WGS sequence"/>
</dbReference>
<dbReference type="SUPFAM" id="SSF53822">
    <property type="entry name" value="Periplasmic binding protein-like I"/>
    <property type="match status" value="1"/>
</dbReference>
<dbReference type="EMBL" id="JASDDK010000001">
    <property type="protein sequence ID" value="MDN3491223.1"/>
    <property type="molecule type" value="Genomic_DNA"/>
</dbReference>
<evidence type="ECO:0000256" key="1">
    <source>
        <dbReference type="ARBA" id="ARBA00023015"/>
    </source>
</evidence>
<comment type="caution">
    <text evidence="6">The sequence shown here is derived from an EMBL/GenBank/DDBJ whole genome shotgun (WGS) entry which is preliminary data.</text>
</comment>
<dbReference type="InterPro" id="IPR001387">
    <property type="entry name" value="Cro/C1-type_HTH"/>
</dbReference>
<sequence length="348" mass="39158">MKRKITLKQIARELDVSISTVSKALKNSKEISADTIQKVQAFAKLYNYRPNNIALSLKNRKTNTIGIIIPEIVHHFFSKVIRGVELVANKRGYNVIIGLSNESFSKEVINMEMLANGSIDGFILSMSKETLLQQDYHHYNETMSQGMPIVMFDRVVSEIKCDKVIVDDFNGAKNAVEKLISNQCKSIALITTKDYVSVGKLRTQGYIEALQEHNITPQAELILKMDDSLDYEIHLETLEAEIEQLFLAHKKIDGVFAVNELYALSAMKVARKLGLNVPNDIQVIGFTDGVLSKHSTPSLTTVSQHAQLMGERAADLLINKIEKEFNVEEEQFQTVVINTDLVERESTK</sequence>
<gene>
    <name evidence="6" type="ORF">QMA06_00710</name>
</gene>
<keyword evidence="2 6" id="KW-0238">DNA-binding</keyword>
<dbReference type="InterPro" id="IPR010982">
    <property type="entry name" value="Lambda_DNA-bd_dom_sf"/>
</dbReference>
<proteinExistence type="predicted"/>
<feature type="domain" description="HTH cro/C1-type" evidence="5">
    <location>
        <begin position="2"/>
        <end position="53"/>
    </location>
</feature>
<dbReference type="InterPro" id="IPR046335">
    <property type="entry name" value="LacI/GalR-like_sensor"/>
</dbReference>
<evidence type="ECO:0000313" key="7">
    <source>
        <dbReference type="Proteomes" id="UP001231197"/>
    </source>
</evidence>
<accession>A0ABT7ZQE0</accession>
<evidence type="ECO:0000259" key="5">
    <source>
        <dbReference type="PROSITE" id="PS50943"/>
    </source>
</evidence>
<evidence type="ECO:0000256" key="2">
    <source>
        <dbReference type="ARBA" id="ARBA00023125"/>
    </source>
</evidence>
<dbReference type="GO" id="GO:0003677">
    <property type="term" value="F:DNA binding"/>
    <property type="evidence" value="ECO:0007669"/>
    <property type="project" value="UniProtKB-KW"/>
</dbReference>
<keyword evidence="3" id="KW-0804">Transcription</keyword>
<evidence type="ECO:0000256" key="3">
    <source>
        <dbReference type="ARBA" id="ARBA00023163"/>
    </source>
</evidence>
<evidence type="ECO:0000259" key="4">
    <source>
        <dbReference type="PROSITE" id="PS50932"/>
    </source>
</evidence>
<dbReference type="CDD" id="cd06267">
    <property type="entry name" value="PBP1_LacI_sugar_binding-like"/>
    <property type="match status" value="1"/>
</dbReference>
<dbReference type="RefSeq" id="WP_290204966.1">
    <property type="nucleotide sequence ID" value="NZ_JASDDK010000001.1"/>
</dbReference>
<organism evidence="6 7">
    <name type="scientific">Winogradskyella bathintestinalis</name>
    <dbReference type="NCBI Taxonomy" id="3035208"/>
    <lineage>
        <taxon>Bacteria</taxon>
        <taxon>Pseudomonadati</taxon>
        <taxon>Bacteroidota</taxon>
        <taxon>Flavobacteriia</taxon>
        <taxon>Flavobacteriales</taxon>
        <taxon>Flavobacteriaceae</taxon>
        <taxon>Winogradskyella</taxon>
    </lineage>
</organism>
<evidence type="ECO:0000313" key="6">
    <source>
        <dbReference type="EMBL" id="MDN3491223.1"/>
    </source>
</evidence>
<keyword evidence="7" id="KW-1185">Reference proteome</keyword>
<dbReference type="Gene3D" id="3.40.50.2300">
    <property type="match status" value="2"/>
</dbReference>
<dbReference type="InterPro" id="IPR000843">
    <property type="entry name" value="HTH_LacI"/>
</dbReference>
<dbReference type="PROSITE" id="PS50943">
    <property type="entry name" value="HTH_CROC1"/>
    <property type="match status" value="1"/>
</dbReference>
<dbReference type="CDD" id="cd01392">
    <property type="entry name" value="HTH_LacI"/>
    <property type="match status" value="1"/>
</dbReference>
<keyword evidence="1" id="KW-0805">Transcription regulation</keyword>
<dbReference type="Gene3D" id="1.10.260.40">
    <property type="entry name" value="lambda repressor-like DNA-binding domains"/>
    <property type="match status" value="1"/>
</dbReference>
<reference evidence="6 7" key="1">
    <citation type="journal article" date="2023" name="Int. J. Syst. Evol. Microbiol.">
        <title>Winogradskyella bathintestinalis sp. nov., isolated from the intestine of the deep-sea loosejaw dragonfish, Malacosteus niger.</title>
        <authorList>
            <person name="Uniacke-Lowe S."/>
            <person name="Johnson C.N."/>
            <person name="Stanton C."/>
            <person name="Hill C."/>
            <person name="Ross P."/>
        </authorList>
    </citation>
    <scope>NUCLEOTIDE SEQUENCE [LARGE SCALE GENOMIC DNA]</scope>
    <source>
        <strain evidence="6 7">APC 3343</strain>
    </source>
</reference>
<dbReference type="SMART" id="SM00354">
    <property type="entry name" value="HTH_LACI"/>
    <property type="match status" value="1"/>
</dbReference>
<dbReference type="PANTHER" id="PTHR30146">
    <property type="entry name" value="LACI-RELATED TRANSCRIPTIONAL REPRESSOR"/>
    <property type="match status" value="1"/>
</dbReference>
<dbReference type="SUPFAM" id="SSF47413">
    <property type="entry name" value="lambda repressor-like DNA-binding domains"/>
    <property type="match status" value="1"/>
</dbReference>
<dbReference type="PANTHER" id="PTHR30146:SF109">
    <property type="entry name" value="HTH-TYPE TRANSCRIPTIONAL REGULATOR GALS"/>
    <property type="match status" value="1"/>
</dbReference>
<dbReference type="PROSITE" id="PS50932">
    <property type="entry name" value="HTH_LACI_2"/>
    <property type="match status" value="1"/>
</dbReference>
<name>A0ABT7ZQE0_9FLAO</name>